<dbReference type="PANTHER" id="PTHR43245">
    <property type="entry name" value="BIFUNCTIONAL POLYMYXIN RESISTANCE PROTEIN ARNA"/>
    <property type="match status" value="1"/>
</dbReference>
<dbReference type="KEGG" id="tsn:W908_06965"/>
<reference evidence="2 3" key="1">
    <citation type="journal article" date="2015" name="Genome Announc.">
        <title>Genome Sequence of 'Candidatus Thioglobus singularis' Strain PS1, a Mixotroph from the SUP05 Clade of Marine Gammaproteobacteria.</title>
        <authorList>
            <person name="Marshall K.T."/>
            <person name="Morris R.M."/>
        </authorList>
    </citation>
    <scope>NUCLEOTIDE SEQUENCE [LARGE SCALE GENOMIC DNA]</scope>
    <source>
        <strain evidence="2 3">PS1</strain>
    </source>
</reference>
<evidence type="ECO:0000313" key="3">
    <source>
        <dbReference type="Proteomes" id="UP000068905"/>
    </source>
</evidence>
<dbReference type="OrthoDB" id="9801056at2"/>
<dbReference type="InterPro" id="IPR001509">
    <property type="entry name" value="Epimerase_deHydtase"/>
</dbReference>
<dbReference type="InterPro" id="IPR050177">
    <property type="entry name" value="Lipid_A_modif_metabolic_enz"/>
</dbReference>
<feature type="domain" description="NAD-dependent epimerase/dehydratase" evidence="1">
    <location>
        <begin position="6"/>
        <end position="225"/>
    </location>
</feature>
<dbReference type="PANTHER" id="PTHR43245:SF58">
    <property type="entry name" value="BLL5923 PROTEIN"/>
    <property type="match status" value="1"/>
</dbReference>
<organism evidence="2 3">
    <name type="scientific">Candidatus Pseudothioglobus singularis PS1</name>
    <dbReference type="NCBI Taxonomy" id="1125411"/>
    <lineage>
        <taxon>Bacteria</taxon>
        <taxon>Pseudomonadati</taxon>
        <taxon>Pseudomonadota</taxon>
        <taxon>Gammaproteobacteria</taxon>
        <taxon>Candidatus Pseudothioglobaceae</taxon>
        <taxon>Candidatus Pseudothioglobus</taxon>
    </lineage>
</organism>
<accession>A0A0M4L6X0</accession>
<protein>
    <recommendedName>
        <fullName evidence="1">NAD-dependent epimerase/dehydratase domain-containing protein</fullName>
    </recommendedName>
</protein>
<proteinExistence type="predicted"/>
<dbReference type="Gene3D" id="3.40.50.720">
    <property type="entry name" value="NAD(P)-binding Rossmann-like Domain"/>
    <property type="match status" value="1"/>
</dbReference>
<dbReference type="Pfam" id="PF01370">
    <property type="entry name" value="Epimerase"/>
    <property type="match status" value="1"/>
</dbReference>
<dbReference type="Proteomes" id="UP000068905">
    <property type="component" value="Chromosome"/>
</dbReference>
<keyword evidence="3" id="KW-1185">Reference proteome</keyword>
<evidence type="ECO:0000259" key="1">
    <source>
        <dbReference type="Pfam" id="PF01370"/>
    </source>
</evidence>
<dbReference type="STRING" id="1125411.W908_06965"/>
<dbReference type="EMBL" id="CP006911">
    <property type="protein sequence ID" value="ALE02763.1"/>
    <property type="molecule type" value="Genomic_DNA"/>
</dbReference>
<dbReference type="RefSeq" id="WP_053820494.1">
    <property type="nucleotide sequence ID" value="NZ_CP006911.1"/>
</dbReference>
<evidence type="ECO:0000313" key="2">
    <source>
        <dbReference type="EMBL" id="ALE02763.1"/>
    </source>
</evidence>
<dbReference type="SUPFAM" id="SSF51735">
    <property type="entry name" value="NAD(P)-binding Rossmann-fold domains"/>
    <property type="match status" value="1"/>
</dbReference>
<dbReference type="AlphaFoldDB" id="A0A0M4L6X0"/>
<sequence length="306" mass="34379">MSDKNIVITGSSGFIGKRLVNAIGCLSNNLTLLSRTIEPKISHHQIECDIVNDDLSLDYFCNVDIVFHLAGCAHDISNKKSANYYYKVNVEATIKLAELAIKNNVKKFVYISSVKAGLNNINNSSFSKIDDDINDIYGLSKLEAEMKLLEIDKKSTMSIIIVRPALVYGPEVKGNLGLMLSGIKHGWFPPLPKIKNSRSMVHIDDLIGALIFLVNEKSANGNTYIITDGFQYTSREIYEILSQVTSKKPYSWSVPKLLFDLVGYLHPNIRSKVNKIFDNEMYNSDKIRSLGFKPNKSLKDINETIY</sequence>
<gene>
    <name evidence="2" type="ORF">W908_06965</name>
</gene>
<dbReference type="InterPro" id="IPR036291">
    <property type="entry name" value="NAD(P)-bd_dom_sf"/>
</dbReference>
<name>A0A0M4L6X0_9GAMM</name>